<keyword evidence="10" id="KW-0406">Ion transport</keyword>
<evidence type="ECO:0000313" key="15">
    <source>
        <dbReference type="EMBL" id="AKN21576.1"/>
    </source>
</evidence>
<evidence type="ECO:0000256" key="4">
    <source>
        <dbReference type="ARBA" id="ARBA00022496"/>
    </source>
</evidence>
<evidence type="ECO:0000256" key="2">
    <source>
        <dbReference type="ARBA" id="ARBA00006375"/>
    </source>
</evidence>
<feature type="repeat" description="Solcar" evidence="13">
    <location>
        <begin position="12"/>
        <end position="100"/>
    </location>
</feature>
<evidence type="ECO:0000256" key="7">
    <source>
        <dbReference type="ARBA" id="ARBA00022792"/>
    </source>
</evidence>
<name>A0A0H3YJ63_SCHMD</name>
<evidence type="ECO:0000256" key="8">
    <source>
        <dbReference type="ARBA" id="ARBA00022989"/>
    </source>
</evidence>
<keyword evidence="12 13" id="KW-0472">Membrane</keyword>
<feature type="repeat" description="Solcar" evidence="13">
    <location>
        <begin position="109"/>
        <end position="193"/>
    </location>
</feature>
<dbReference type="AlphaFoldDB" id="A0A0H3YJ63"/>
<dbReference type="InterPro" id="IPR018108">
    <property type="entry name" value="MCP_transmembrane"/>
</dbReference>
<evidence type="ECO:0000256" key="6">
    <source>
        <dbReference type="ARBA" id="ARBA00022737"/>
    </source>
</evidence>
<keyword evidence="5 13" id="KW-0812">Transmembrane</keyword>
<proteinExistence type="evidence at transcript level"/>
<dbReference type="InterPro" id="IPR002067">
    <property type="entry name" value="MCP"/>
</dbReference>
<organism evidence="15">
    <name type="scientific">Schmidtea mediterranea</name>
    <name type="common">Freshwater planarian flatworm</name>
    <dbReference type="NCBI Taxonomy" id="79327"/>
    <lineage>
        <taxon>Eukaryota</taxon>
        <taxon>Metazoa</taxon>
        <taxon>Spiralia</taxon>
        <taxon>Lophotrochozoa</taxon>
        <taxon>Platyhelminthes</taxon>
        <taxon>Rhabditophora</taxon>
        <taxon>Seriata</taxon>
        <taxon>Tricladida</taxon>
        <taxon>Continenticola</taxon>
        <taxon>Geoplanoidea</taxon>
        <taxon>Dugesiidae</taxon>
        <taxon>Schmidtea</taxon>
    </lineage>
</organism>
<evidence type="ECO:0000256" key="5">
    <source>
        <dbReference type="ARBA" id="ARBA00022692"/>
    </source>
</evidence>
<comment type="subcellular location">
    <subcellularLocation>
        <location evidence="1">Mitochondrion inner membrane</location>
        <topology evidence="1">Multi-pass membrane protein</topology>
    </subcellularLocation>
</comment>
<comment type="similarity">
    <text evidence="2 14">Belongs to the mitochondrial carrier (TC 2.A.29) family.</text>
</comment>
<accession>A0A0H3YJ63</accession>
<keyword evidence="3 14" id="KW-0813">Transport</keyword>
<sequence>MEDEYESLPAGNPCHHHMIAGSCAGILEHAFVYPIDSVKTRLMCLQPVEEARYTGLIDGLKKITMKEGFMKSMRGISAVVVGAGPAHALYFAVYEKVKNTLTYDRYPLLNNAAYCLAGASATLVHDAIMTPVDAIKQRMQVYKSPYTNSWTCFRQVVNKYGFQILYRAYITQLTMTIPHHMAHVTVYELSHDIANPDRHYRPLVHVTAGALGGAVAAFITTPLDVCKTVINTQNTSIINELPKGSNQINGLISSAKAIHYLGGYKAFFRGAVARVVFTMPGTAISWSVYEFFKHTLSKGNFSFSSSPYSAPDIGCDSFLHDRQKI</sequence>
<dbReference type="PANTHER" id="PTHR45758:SF20">
    <property type="entry name" value="MITOFERRIN-2"/>
    <property type="match status" value="1"/>
</dbReference>
<dbReference type="PROSITE" id="PS50920">
    <property type="entry name" value="SOLCAR"/>
    <property type="match status" value="3"/>
</dbReference>
<protein>
    <submittedName>
        <fullName evidence="15">Slc25a-8</fullName>
    </submittedName>
</protein>
<dbReference type="EMBL" id="KT163626">
    <property type="protein sequence ID" value="AKN21576.1"/>
    <property type="molecule type" value="mRNA"/>
</dbReference>
<dbReference type="Pfam" id="PF00153">
    <property type="entry name" value="Mito_carr"/>
    <property type="match status" value="3"/>
</dbReference>
<dbReference type="GO" id="GO:0015093">
    <property type="term" value="F:ferrous iron transmembrane transporter activity"/>
    <property type="evidence" value="ECO:0007669"/>
    <property type="project" value="TreeGrafter"/>
</dbReference>
<keyword evidence="4" id="KW-0410">Iron transport</keyword>
<evidence type="ECO:0000256" key="10">
    <source>
        <dbReference type="ARBA" id="ARBA00023065"/>
    </source>
</evidence>
<dbReference type="SUPFAM" id="SSF103506">
    <property type="entry name" value="Mitochondrial carrier"/>
    <property type="match status" value="1"/>
</dbReference>
<evidence type="ECO:0000256" key="9">
    <source>
        <dbReference type="ARBA" id="ARBA00023004"/>
    </source>
</evidence>
<evidence type="ECO:0000256" key="14">
    <source>
        <dbReference type="RuleBase" id="RU000488"/>
    </source>
</evidence>
<dbReference type="OrthoDB" id="43906at2759"/>
<keyword evidence="8" id="KW-1133">Transmembrane helix</keyword>
<evidence type="ECO:0000256" key="12">
    <source>
        <dbReference type="ARBA" id="ARBA00023136"/>
    </source>
</evidence>
<keyword evidence="7" id="KW-0999">Mitochondrion inner membrane</keyword>
<keyword evidence="9" id="KW-0408">Iron</keyword>
<dbReference type="InterPro" id="IPR023395">
    <property type="entry name" value="MCP_dom_sf"/>
</dbReference>
<dbReference type="Gene3D" id="1.50.40.10">
    <property type="entry name" value="Mitochondrial carrier domain"/>
    <property type="match status" value="2"/>
</dbReference>
<evidence type="ECO:0000256" key="11">
    <source>
        <dbReference type="ARBA" id="ARBA00023128"/>
    </source>
</evidence>
<dbReference type="GO" id="GO:0005743">
    <property type="term" value="C:mitochondrial inner membrane"/>
    <property type="evidence" value="ECO:0007669"/>
    <property type="project" value="UniProtKB-SubCell"/>
</dbReference>
<feature type="repeat" description="Solcar" evidence="13">
    <location>
        <begin position="200"/>
        <end position="295"/>
    </location>
</feature>
<evidence type="ECO:0000256" key="3">
    <source>
        <dbReference type="ARBA" id="ARBA00022448"/>
    </source>
</evidence>
<evidence type="ECO:0000256" key="1">
    <source>
        <dbReference type="ARBA" id="ARBA00004448"/>
    </source>
</evidence>
<reference evidence="15" key="1">
    <citation type="journal article" date="2015" name="Elife">
        <title>Stem cells and fluid flow drive cyst formation in an invertebrate excretory organ.</title>
        <authorList>
            <person name="Thi-Kim Vu H."/>
            <person name="Rink J.C."/>
            <person name="McKinney S.A."/>
            <person name="McClain M."/>
            <person name="Lakshmanaperumal N."/>
            <person name="Alexander R."/>
            <person name="Sanchez Alvarado A."/>
        </authorList>
    </citation>
    <scope>NUCLEOTIDE SEQUENCE</scope>
</reference>
<keyword evidence="11" id="KW-0496">Mitochondrion</keyword>
<dbReference type="PRINTS" id="PR00926">
    <property type="entry name" value="MITOCARRIER"/>
</dbReference>
<dbReference type="GO" id="GO:0048250">
    <property type="term" value="P:iron import into the mitochondrion"/>
    <property type="evidence" value="ECO:0007669"/>
    <property type="project" value="TreeGrafter"/>
</dbReference>
<evidence type="ECO:0000256" key="13">
    <source>
        <dbReference type="PROSITE-ProRule" id="PRU00282"/>
    </source>
</evidence>
<keyword evidence="6" id="KW-0677">Repeat</keyword>
<dbReference type="PANTHER" id="PTHR45758">
    <property type="entry name" value="MITOFERRIN-1-RELATED"/>
    <property type="match status" value="1"/>
</dbReference>
<gene>
    <name evidence="15" type="primary">slc25a-8</name>
</gene>